<evidence type="ECO:0008006" key="4">
    <source>
        <dbReference type="Google" id="ProtNLM"/>
    </source>
</evidence>
<evidence type="ECO:0000313" key="3">
    <source>
        <dbReference type="Proteomes" id="UP001314681"/>
    </source>
</evidence>
<evidence type="ECO:0000256" key="1">
    <source>
        <dbReference type="SAM" id="Phobius"/>
    </source>
</evidence>
<name>A0ABS6K6K2_9FIRM</name>
<feature type="transmembrane region" description="Helical" evidence="1">
    <location>
        <begin position="6"/>
        <end position="29"/>
    </location>
</feature>
<gene>
    <name evidence="2" type="ORF">KTH90_08940</name>
</gene>
<comment type="caution">
    <text evidence="2">The sequence shown here is derived from an EMBL/GenBank/DDBJ whole genome shotgun (WGS) entry which is preliminary data.</text>
</comment>
<dbReference type="Proteomes" id="UP001314681">
    <property type="component" value="Unassembled WGS sequence"/>
</dbReference>
<keyword evidence="1" id="KW-0812">Transmembrane</keyword>
<reference evidence="2 3" key="1">
    <citation type="submission" date="2021-06" db="EMBL/GenBank/DDBJ databases">
        <title>Description of novel taxa of the family Lachnospiraceae.</title>
        <authorList>
            <person name="Chaplin A.V."/>
            <person name="Sokolova S.R."/>
            <person name="Pikina A.P."/>
            <person name="Korzhanova M."/>
            <person name="Belova V."/>
            <person name="Korostin D."/>
            <person name="Efimov B.A."/>
        </authorList>
    </citation>
    <scope>NUCLEOTIDE SEQUENCE [LARGE SCALE GENOMIC DNA]</scope>
    <source>
        <strain evidence="2 3">ASD4241</strain>
    </source>
</reference>
<keyword evidence="3" id="KW-1185">Reference proteome</keyword>
<dbReference type="RefSeq" id="WP_158351050.1">
    <property type="nucleotide sequence ID" value="NZ_JAHQCX010000005.1"/>
</dbReference>
<sequence length="126" mass="13862">MNHGLTGILSVIGASKTTCLSWITAVLLIHKPINIAISKILINYKPEDKDSDRKSVHNAGRFIGTIERLIMLIFISLGQYAAIGLVLTAKSIARYDKIVKEPEFAEYYLLGTLLSTASVIIISFIL</sequence>
<keyword evidence="1" id="KW-0472">Membrane</keyword>
<feature type="transmembrane region" description="Helical" evidence="1">
    <location>
        <begin position="69"/>
        <end position="87"/>
    </location>
</feature>
<organism evidence="2 3">
    <name type="scientific">Diplocloster modestus</name>
    <dbReference type="NCBI Taxonomy" id="2850322"/>
    <lineage>
        <taxon>Bacteria</taxon>
        <taxon>Bacillati</taxon>
        <taxon>Bacillota</taxon>
        <taxon>Clostridia</taxon>
        <taxon>Lachnospirales</taxon>
        <taxon>Lachnospiraceae</taxon>
        <taxon>Diplocloster</taxon>
    </lineage>
</organism>
<dbReference type="EMBL" id="JAHQCX010000005">
    <property type="protein sequence ID" value="MBU9726139.1"/>
    <property type="molecule type" value="Genomic_DNA"/>
</dbReference>
<evidence type="ECO:0000313" key="2">
    <source>
        <dbReference type="EMBL" id="MBU9726139.1"/>
    </source>
</evidence>
<proteinExistence type="predicted"/>
<accession>A0ABS6K6K2</accession>
<feature type="transmembrane region" description="Helical" evidence="1">
    <location>
        <begin position="107"/>
        <end position="125"/>
    </location>
</feature>
<keyword evidence="1" id="KW-1133">Transmembrane helix</keyword>
<protein>
    <recommendedName>
        <fullName evidence="4">DUF3307 domain-containing protein</fullName>
    </recommendedName>
</protein>